<proteinExistence type="predicted"/>
<dbReference type="STRING" id="464029.SAMN02982989_3909"/>
<feature type="signal peptide" evidence="1">
    <location>
        <begin position="1"/>
        <end position="23"/>
    </location>
</feature>
<dbReference type="GO" id="GO:0043190">
    <property type="term" value="C:ATP-binding cassette (ABC) transporter complex"/>
    <property type="evidence" value="ECO:0007669"/>
    <property type="project" value="InterPro"/>
</dbReference>
<keyword evidence="4" id="KW-1185">Reference proteome</keyword>
<accession>A0A1X7GI37</accession>
<dbReference type="GO" id="GO:0022857">
    <property type="term" value="F:transmembrane transporter activity"/>
    <property type="evidence" value="ECO:0007669"/>
    <property type="project" value="InterPro"/>
</dbReference>
<feature type="chain" id="PRO_5012214271" evidence="1">
    <location>
        <begin position="24"/>
        <end position="331"/>
    </location>
</feature>
<dbReference type="InterPro" id="IPR007210">
    <property type="entry name" value="ABC_Gly_betaine_transp_sub-bd"/>
</dbReference>
<gene>
    <name evidence="3" type="ORF">SAMN02982989_3909</name>
</gene>
<protein>
    <submittedName>
        <fullName evidence="3">Glycine betaine/proline transport system substrate-binding protein</fullName>
    </submittedName>
</protein>
<dbReference type="Pfam" id="PF04069">
    <property type="entry name" value="OpuAC"/>
    <property type="match status" value="1"/>
</dbReference>
<evidence type="ECO:0000259" key="2">
    <source>
        <dbReference type="Pfam" id="PF04069"/>
    </source>
</evidence>
<dbReference type="RefSeq" id="WP_085424541.1">
    <property type="nucleotide sequence ID" value="NZ_FXAF01000011.1"/>
</dbReference>
<evidence type="ECO:0000313" key="3">
    <source>
        <dbReference type="EMBL" id="SMF70165.1"/>
    </source>
</evidence>
<dbReference type="CDD" id="cd13641">
    <property type="entry name" value="PBP2_HisX_like"/>
    <property type="match status" value="1"/>
</dbReference>
<dbReference type="AlphaFoldDB" id="A0A1X7GI37"/>
<organism evidence="3 4">
    <name type="scientific">Xaviernesmea oryzae</name>
    <dbReference type="NCBI Taxonomy" id="464029"/>
    <lineage>
        <taxon>Bacteria</taxon>
        <taxon>Pseudomonadati</taxon>
        <taxon>Pseudomonadota</taxon>
        <taxon>Alphaproteobacteria</taxon>
        <taxon>Hyphomicrobiales</taxon>
        <taxon>Rhizobiaceae</taxon>
        <taxon>Rhizobium/Agrobacterium group</taxon>
        <taxon>Xaviernesmea</taxon>
    </lineage>
</organism>
<reference evidence="4" key="1">
    <citation type="submission" date="2017-04" db="EMBL/GenBank/DDBJ databases">
        <authorList>
            <person name="Varghese N."/>
            <person name="Submissions S."/>
        </authorList>
    </citation>
    <scope>NUCLEOTIDE SEQUENCE [LARGE SCALE GENOMIC DNA]</scope>
    <source>
        <strain evidence="4">B4P</strain>
    </source>
</reference>
<dbReference type="Gene3D" id="3.40.190.100">
    <property type="entry name" value="Glycine betaine-binding periplasmic protein, domain 2"/>
    <property type="match status" value="1"/>
</dbReference>
<evidence type="ECO:0000256" key="1">
    <source>
        <dbReference type="SAM" id="SignalP"/>
    </source>
</evidence>
<dbReference type="OrthoDB" id="9786266at2"/>
<evidence type="ECO:0000313" key="4">
    <source>
        <dbReference type="Proteomes" id="UP000192903"/>
    </source>
</evidence>
<sequence>MKKLLASAAFAAGLYTFAGSAQADCGSVSVAEMNWASAGIAAHVDKIVLENGYGCTVALVAGDTMPTFLSMNQKGQPDVAPEFWVNSVRTLLDRAVSAGRLIVGAEILADGAIEGWWIPKFVTDAHRDIKTVQQALARPELFPAPDNPSKGAIYNCPTGWSCQVSTANLYRALGAEEKNFELVDTGTAAGLDGSIAGAFEKKTGWLGYYWAPTAILGKYEMVKLSFDVPHDRADWDACTAVPDCPNPKVNSYPTSQAFTLVTREFAEKAEVAMDYIKKRKWTNATVNKILAWQTENKGTNEDAARHFLKTMPDIWTPWVTPDVAEKIKASL</sequence>
<feature type="domain" description="ABC-type glycine betaine transport system substrate-binding" evidence="2">
    <location>
        <begin position="27"/>
        <end position="309"/>
    </location>
</feature>
<keyword evidence="1" id="KW-0732">Signal</keyword>
<dbReference type="SUPFAM" id="SSF53850">
    <property type="entry name" value="Periplasmic binding protein-like II"/>
    <property type="match status" value="1"/>
</dbReference>
<name>A0A1X7GI37_9HYPH</name>
<dbReference type="Gene3D" id="3.40.190.10">
    <property type="entry name" value="Periplasmic binding protein-like II"/>
    <property type="match status" value="1"/>
</dbReference>
<dbReference type="EMBL" id="FXAF01000011">
    <property type="protein sequence ID" value="SMF70165.1"/>
    <property type="molecule type" value="Genomic_DNA"/>
</dbReference>
<dbReference type="Proteomes" id="UP000192903">
    <property type="component" value="Unassembled WGS sequence"/>
</dbReference>